<gene>
    <name evidence="2" type="ORF">F5890DRAFT_1638437</name>
</gene>
<feature type="region of interest" description="Disordered" evidence="1">
    <location>
        <begin position="147"/>
        <end position="194"/>
    </location>
</feature>
<sequence>LLGLTVTSPQGATWSVAPVLSGLTAAEGGFETGLGWFGVNWTLTDDNATFTLMTDTPSKTDGSVTLPSAGDISVDGEGTTANGTQLSLDGGSHQIGLYAPRCLLLYRNIVAILHAGLALQMTRNSHLYSPKALLLRTTTVRTTIQGAVNRGVSEGGSDNDNGGVSEDDGGQLNGGDDYIDEGDNFHDDGSGGDE</sequence>
<dbReference type="PANTHER" id="PTHR34987">
    <property type="entry name" value="C, PUTATIVE (AFU_ORTHOLOGUE AFUA_3G02880)-RELATED"/>
    <property type="match status" value="1"/>
</dbReference>
<feature type="non-terminal residue" evidence="2">
    <location>
        <position position="1"/>
    </location>
</feature>
<dbReference type="PANTHER" id="PTHR34987:SF6">
    <property type="entry name" value="ALPHA-L-RHAMNOSIDASE SIX-HAIRPIN GLYCOSIDASE DOMAIN-CONTAINING PROTEIN"/>
    <property type="match status" value="1"/>
</dbReference>
<dbReference type="EMBL" id="MU801894">
    <property type="protein sequence ID" value="KAJ3989837.1"/>
    <property type="molecule type" value="Genomic_DNA"/>
</dbReference>
<dbReference type="Proteomes" id="UP001163850">
    <property type="component" value="Unassembled WGS sequence"/>
</dbReference>
<comment type="caution">
    <text evidence="2">The sequence shown here is derived from an EMBL/GenBank/DDBJ whole genome shotgun (WGS) entry which is preliminary data.</text>
</comment>
<reference evidence="2" key="1">
    <citation type="submission" date="2022-08" db="EMBL/GenBank/DDBJ databases">
        <authorList>
            <consortium name="DOE Joint Genome Institute"/>
            <person name="Min B."/>
            <person name="Riley R."/>
            <person name="Sierra-Patev S."/>
            <person name="Naranjo-Ortiz M."/>
            <person name="Looney B."/>
            <person name="Konkel Z."/>
            <person name="Slot J.C."/>
            <person name="Sakamoto Y."/>
            <person name="Steenwyk J.L."/>
            <person name="Rokas A."/>
            <person name="Carro J."/>
            <person name="Camarero S."/>
            <person name="Ferreira P."/>
            <person name="Molpeceres G."/>
            <person name="Ruiz-Duenas F.J."/>
            <person name="Serrano A."/>
            <person name="Henrissat B."/>
            <person name="Drula E."/>
            <person name="Hughes K.W."/>
            <person name="Mata J.L."/>
            <person name="Ishikawa N.K."/>
            <person name="Vargas-Isla R."/>
            <person name="Ushijima S."/>
            <person name="Smith C.A."/>
            <person name="Ahrendt S."/>
            <person name="Andreopoulos W."/>
            <person name="He G."/>
            <person name="Labutti K."/>
            <person name="Lipzen A."/>
            <person name="Ng V."/>
            <person name="Sandor L."/>
            <person name="Barry K."/>
            <person name="Martinez A.T."/>
            <person name="Xiao Y."/>
            <person name="Gibbons J.G."/>
            <person name="Terashima K."/>
            <person name="Hibbett D.S."/>
            <person name="Grigoriev I.V."/>
        </authorList>
    </citation>
    <scope>NUCLEOTIDE SEQUENCE</scope>
    <source>
        <strain evidence="2">TFB7829</strain>
    </source>
</reference>
<feature type="compositionally biased region" description="Basic and acidic residues" evidence="1">
    <location>
        <begin position="183"/>
        <end position="194"/>
    </location>
</feature>
<evidence type="ECO:0000313" key="2">
    <source>
        <dbReference type="EMBL" id="KAJ3989837.1"/>
    </source>
</evidence>
<evidence type="ECO:0000313" key="3">
    <source>
        <dbReference type="Proteomes" id="UP001163850"/>
    </source>
</evidence>
<proteinExistence type="predicted"/>
<dbReference type="Gene3D" id="2.60.420.10">
    <property type="entry name" value="Maltose phosphorylase, domain 3"/>
    <property type="match status" value="1"/>
</dbReference>
<evidence type="ECO:0000256" key="1">
    <source>
        <dbReference type="SAM" id="MobiDB-lite"/>
    </source>
</evidence>
<accession>A0AA38QA44</accession>
<dbReference type="AlphaFoldDB" id="A0AA38QA44"/>
<protein>
    <submittedName>
        <fullName evidence="2">Uncharacterized protein</fullName>
    </submittedName>
</protein>
<name>A0AA38QA44_9AGAR</name>
<organism evidence="2 3">
    <name type="scientific">Lentinula detonsa</name>
    <dbReference type="NCBI Taxonomy" id="2804962"/>
    <lineage>
        <taxon>Eukaryota</taxon>
        <taxon>Fungi</taxon>
        <taxon>Dikarya</taxon>
        <taxon>Basidiomycota</taxon>
        <taxon>Agaricomycotina</taxon>
        <taxon>Agaricomycetes</taxon>
        <taxon>Agaricomycetidae</taxon>
        <taxon>Agaricales</taxon>
        <taxon>Marasmiineae</taxon>
        <taxon>Omphalotaceae</taxon>
        <taxon>Lentinula</taxon>
    </lineage>
</organism>